<dbReference type="Pfam" id="PF13005">
    <property type="entry name" value="zf-IS66"/>
    <property type="match status" value="1"/>
</dbReference>
<accession>A0A560KRU2</accession>
<dbReference type="Pfam" id="PF03050">
    <property type="entry name" value="DDE_Tnp_IS66"/>
    <property type="match status" value="1"/>
</dbReference>
<evidence type="ECO:0000259" key="1">
    <source>
        <dbReference type="Pfam" id="PF03050"/>
    </source>
</evidence>
<name>A0A560KRU2_9BRAD</name>
<protein>
    <submittedName>
        <fullName evidence="4">Transposase</fullName>
    </submittedName>
</protein>
<feature type="domain" description="Transposase IS66 zinc-finger binding" evidence="2">
    <location>
        <begin position="91"/>
        <end position="135"/>
    </location>
</feature>
<keyword evidence="5" id="KW-1185">Reference proteome</keyword>
<gene>
    <name evidence="4" type="ORF">FBZ93_1349</name>
</gene>
<dbReference type="InterPro" id="IPR004291">
    <property type="entry name" value="Transposase_IS66_central"/>
</dbReference>
<dbReference type="PANTHER" id="PTHR33678">
    <property type="entry name" value="BLL1576 PROTEIN"/>
    <property type="match status" value="1"/>
</dbReference>
<dbReference type="InterPro" id="IPR024474">
    <property type="entry name" value="Znf_dom_IS66"/>
</dbReference>
<dbReference type="InterPro" id="IPR024463">
    <property type="entry name" value="Transposase_TnpC_homeodom"/>
</dbReference>
<sequence>MLLAERYESERLRQIIKELQRHRFGRRAETLPEDQMLLGLEDVEQVAAYSETAQDVSTPEGCEARARKRRSNRGALPTHLPRIEVVVDVEDKTCSCCQGELHRIGEDRSERLDLVPAQFRILVTRRPKYACRACEEGIVQAPVPARLIEGGLPTEATIAQVLVAKYADHLPLYRQAQIYARQGIELDRSTLADWVGQAAFHLRPLHERLLGKLRQRPKLFADETTADSNDRAQVFQSDAAQRSDLIARR</sequence>
<dbReference type="PANTHER" id="PTHR33678:SF1">
    <property type="entry name" value="BLL1576 PROTEIN"/>
    <property type="match status" value="1"/>
</dbReference>
<dbReference type="Pfam" id="PF13007">
    <property type="entry name" value="LZ_Tnp_IS66"/>
    <property type="match status" value="1"/>
</dbReference>
<evidence type="ECO:0000259" key="3">
    <source>
        <dbReference type="Pfam" id="PF13007"/>
    </source>
</evidence>
<evidence type="ECO:0000313" key="5">
    <source>
        <dbReference type="Proteomes" id="UP000321304"/>
    </source>
</evidence>
<reference evidence="4 5" key="1">
    <citation type="submission" date="2019-06" db="EMBL/GenBank/DDBJ databases">
        <title>Genomic Encyclopedia of Type Strains, Phase IV (KMG-V): Genome sequencing to study the core and pangenomes of soil and plant-associated prokaryotes.</title>
        <authorList>
            <person name="Whitman W."/>
        </authorList>
    </citation>
    <scope>NUCLEOTIDE SEQUENCE [LARGE SCALE GENOMIC DNA]</scope>
    <source>
        <strain evidence="4 5">BR 10355</strain>
    </source>
</reference>
<organism evidence="4 5">
    <name type="scientific">Bradyrhizobium macuxiense</name>
    <dbReference type="NCBI Taxonomy" id="1755647"/>
    <lineage>
        <taxon>Bacteria</taxon>
        <taxon>Pseudomonadati</taxon>
        <taxon>Pseudomonadota</taxon>
        <taxon>Alphaproteobacteria</taxon>
        <taxon>Hyphomicrobiales</taxon>
        <taxon>Nitrobacteraceae</taxon>
        <taxon>Bradyrhizobium</taxon>
    </lineage>
</organism>
<comment type="caution">
    <text evidence="4">The sequence shown here is derived from an EMBL/GenBank/DDBJ whole genome shotgun (WGS) entry which is preliminary data.</text>
</comment>
<evidence type="ECO:0000313" key="4">
    <source>
        <dbReference type="EMBL" id="TWB85988.1"/>
    </source>
</evidence>
<dbReference type="Proteomes" id="UP000321304">
    <property type="component" value="Unassembled WGS sequence"/>
</dbReference>
<dbReference type="NCBIfam" id="NF033517">
    <property type="entry name" value="transpos_IS66"/>
    <property type="match status" value="1"/>
</dbReference>
<dbReference type="InterPro" id="IPR052344">
    <property type="entry name" value="Transposase-related"/>
</dbReference>
<proteinExistence type="predicted"/>
<feature type="domain" description="Transposase TnpC homeodomain" evidence="3">
    <location>
        <begin position="11"/>
        <end position="85"/>
    </location>
</feature>
<dbReference type="EMBL" id="VITY01000034">
    <property type="protein sequence ID" value="TWB85988.1"/>
    <property type="molecule type" value="Genomic_DNA"/>
</dbReference>
<feature type="domain" description="Transposase IS66 central" evidence="1">
    <location>
        <begin position="151"/>
        <end position="227"/>
    </location>
</feature>
<evidence type="ECO:0000259" key="2">
    <source>
        <dbReference type="Pfam" id="PF13005"/>
    </source>
</evidence>
<dbReference type="AlphaFoldDB" id="A0A560KRU2"/>